<dbReference type="Pfam" id="PF01541">
    <property type="entry name" value="GIY-YIG"/>
    <property type="match status" value="1"/>
</dbReference>
<protein>
    <submittedName>
        <fullName evidence="7">GIY-YIG nuclease family protein</fullName>
    </submittedName>
</protein>
<evidence type="ECO:0000256" key="5">
    <source>
        <dbReference type="ARBA" id="ARBA00023204"/>
    </source>
</evidence>
<gene>
    <name evidence="7" type="ORF">HYY20_01735</name>
</gene>
<evidence type="ECO:0000256" key="4">
    <source>
        <dbReference type="ARBA" id="ARBA00022881"/>
    </source>
</evidence>
<reference evidence="7" key="1">
    <citation type="submission" date="2020-07" db="EMBL/GenBank/DDBJ databases">
        <title>Huge and variable diversity of episymbiotic CPR bacteria and DPANN archaea in groundwater ecosystems.</title>
        <authorList>
            <person name="He C.Y."/>
            <person name="Keren R."/>
            <person name="Whittaker M."/>
            <person name="Farag I.F."/>
            <person name="Doudna J."/>
            <person name="Cate J.H.D."/>
            <person name="Banfield J.F."/>
        </authorList>
    </citation>
    <scope>NUCLEOTIDE SEQUENCE</scope>
    <source>
        <strain evidence="7">NC_groundwater_672_Ag_B-0.1um_62_36</strain>
    </source>
</reference>
<dbReference type="GO" id="GO:0004518">
    <property type="term" value="F:nuclease activity"/>
    <property type="evidence" value="ECO:0007669"/>
    <property type="project" value="UniProtKB-KW"/>
</dbReference>
<dbReference type="CDD" id="cd10434">
    <property type="entry name" value="GIY-YIG_UvrC_Cho"/>
    <property type="match status" value="1"/>
</dbReference>
<evidence type="ECO:0000256" key="2">
    <source>
        <dbReference type="ARBA" id="ARBA00022763"/>
    </source>
</evidence>
<proteinExistence type="predicted"/>
<dbReference type="PANTHER" id="PTHR30562">
    <property type="entry name" value="UVRC/OXIDOREDUCTASE"/>
    <property type="match status" value="1"/>
</dbReference>
<dbReference type="Proteomes" id="UP000769766">
    <property type="component" value="Unassembled WGS sequence"/>
</dbReference>
<evidence type="ECO:0000259" key="6">
    <source>
        <dbReference type="PROSITE" id="PS50164"/>
    </source>
</evidence>
<dbReference type="EMBL" id="JACPRF010000051">
    <property type="protein sequence ID" value="MBI2875583.1"/>
    <property type="molecule type" value="Genomic_DNA"/>
</dbReference>
<comment type="caution">
    <text evidence="7">The sequence shown here is derived from an EMBL/GenBank/DDBJ whole genome shotgun (WGS) entry which is preliminary data.</text>
</comment>
<dbReference type="AlphaFoldDB" id="A0A932CLG5"/>
<dbReference type="Gene3D" id="3.40.1440.10">
    <property type="entry name" value="GIY-YIG endonuclease"/>
    <property type="match status" value="1"/>
</dbReference>
<keyword evidence="3" id="KW-0228">DNA excision</keyword>
<feature type="non-terminal residue" evidence="7">
    <location>
        <position position="135"/>
    </location>
</feature>
<keyword evidence="5" id="KW-0234">DNA repair</keyword>
<dbReference type="PANTHER" id="PTHR30562:SF1">
    <property type="entry name" value="UVRABC SYSTEM PROTEIN C"/>
    <property type="match status" value="1"/>
</dbReference>
<dbReference type="SMART" id="SM00465">
    <property type="entry name" value="GIYc"/>
    <property type="match status" value="1"/>
</dbReference>
<evidence type="ECO:0000256" key="3">
    <source>
        <dbReference type="ARBA" id="ARBA00022769"/>
    </source>
</evidence>
<evidence type="ECO:0000256" key="1">
    <source>
        <dbReference type="ARBA" id="ARBA00022490"/>
    </source>
</evidence>
<organism evidence="7 8">
    <name type="scientific">Tectimicrobiota bacterium</name>
    <dbReference type="NCBI Taxonomy" id="2528274"/>
    <lineage>
        <taxon>Bacteria</taxon>
        <taxon>Pseudomonadati</taxon>
        <taxon>Nitrospinota/Tectimicrobiota group</taxon>
        <taxon>Candidatus Tectimicrobiota</taxon>
    </lineage>
</organism>
<dbReference type="InterPro" id="IPR000305">
    <property type="entry name" value="GIY-YIG_endonuc"/>
</dbReference>
<evidence type="ECO:0000313" key="8">
    <source>
        <dbReference type="Proteomes" id="UP000769766"/>
    </source>
</evidence>
<dbReference type="InterPro" id="IPR047296">
    <property type="entry name" value="GIY-YIG_UvrC_Cho"/>
</dbReference>
<name>A0A932CLG5_UNCTE</name>
<dbReference type="SUPFAM" id="SSF82771">
    <property type="entry name" value="GIY-YIG endonuclease"/>
    <property type="match status" value="1"/>
</dbReference>
<keyword evidence="2" id="KW-0227">DNA damage</keyword>
<dbReference type="InterPro" id="IPR050066">
    <property type="entry name" value="UvrABC_protein_C"/>
</dbReference>
<dbReference type="PROSITE" id="PS50164">
    <property type="entry name" value="GIY_YIG"/>
    <property type="match status" value="1"/>
</dbReference>
<feature type="domain" description="GIY-YIG" evidence="6">
    <location>
        <begin position="15"/>
        <end position="94"/>
    </location>
</feature>
<evidence type="ECO:0000313" key="7">
    <source>
        <dbReference type="EMBL" id="MBI2875583.1"/>
    </source>
</evidence>
<keyword evidence="1" id="KW-0963">Cytoplasm</keyword>
<dbReference type="FunFam" id="3.40.1440.10:FF:000001">
    <property type="entry name" value="UvrABC system protein C"/>
    <property type="match status" value="1"/>
</dbReference>
<sequence>MERPELKEKIESLPRASGVYLMKNQEGKVLYVGKAKDLRARVRSYFRPSGDSRLQVRFLVPNVADIDVIITDTEKEALILENNLIKQHRPRYNVNFRDDKDYVSLRIDLREEYPRLNIVRRPPNDGALYFGPYSS</sequence>
<accession>A0A932CLG5</accession>
<dbReference type="GO" id="GO:0009380">
    <property type="term" value="C:excinuclease repair complex"/>
    <property type="evidence" value="ECO:0007669"/>
    <property type="project" value="TreeGrafter"/>
</dbReference>
<dbReference type="GO" id="GO:0006289">
    <property type="term" value="P:nucleotide-excision repair"/>
    <property type="evidence" value="ECO:0007669"/>
    <property type="project" value="InterPro"/>
</dbReference>
<dbReference type="InterPro" id="IPR035901">
    <property type="entry name" value="GIY-YIG_endonuc_sf"/>
</dbReference>
<keyword evidence="4" id="KW-0267">Excision nuclease</keyword>